<dbReference type="Proteomes" id="UP000199532">
    <property type="component" value="Unassembled WGS sequence"/>
</dbReference>
<dbReference type="EMBL" id="FNXY01000011">
    <property type="protein sequence ID" value="SEJ68486.1"/>
    <property type="molecule type" value="Genomic_DNA"/>
</dbReference>
<organism evidence="1 2">
    <name type="scientific">Dyadobacter koreensis</name>
    <dbReference type="NCBI Taxonomy" id="408657"/>
    <lineage>
        <taxon>Bacteria</taxon>
        <taxon>Pseudomonadati</taxon>
        <taxon>Bacteroidota</taxon>
        <taxon>Cytophagia</taxon>
        <taxon>Cytophagales</taxon>
        <taxon>Spirosomataceae</taxon>
        <taxon>Dyadobacter</taxon>
    </lineage>
</organism>
<evidence type="ECO:0000313" key="1">
    <source>
        <dbReference type="EMBL" id="SEJ68486.1"/>
    </source>
</evidence>
<name>A0A1H7AU59_9BACT</name>
<dbReference type="STRING" id="408657.SAMN04487995_5900"/>
<proteinExistence type="predicted"/>
<dbReference type="GO" id="GO:0003677">
    <property type="term" value="F:DNA binding"/>
    <property type="evidence" value="ECO:0007669"/>
    <property type="project" value="InterPro"/>
</dbReference>
<evidence type="ECO:0000313" key="2">
    <source>
        <dbReference type="Proteomes" id="UP000199532"/>
    </source>
</evidence>
<protein>
    <recommendedName>
        <fullName evidence="3">Helix-turn-helix</fullName>
    </recommendedName>
</protein>
<evidence type="ECO:0008006" key="3">
    <source>
        <dbReference type="Google" id="ProtNLM"/>
    </source>
</evidence>
<sequence>MADDKLFDDLLKQHGAEELAQSHVFPVIIDAREEQETNASLQETLSLKRSLISPEDELKLTLTQLRYQIEDYLNEDNYDPKKTVGFFLTEYIRNLGKKQKSLASEINVSATELNQYVKNSRALPMEIMVRLELHSHGIIPAENWLALISKEKFHLLKANEPLREQQKQFVII</sequence>
<dbReference type="RefSeq" id="WP_090341750.1">
    <property type="nucleotide sequence ID" value="NZ_FNXY01000011.1"/>
</dbReference>
<dbReference type="Gene3D" id="1.10.260.40">
    <property type="entry name" value="lambda repressor-like DNA-binding domains"/>
    <property type="match status" value="1"/>
</dbReference>
<reference evidence="1 2" key="1">
    <citation type="submission" date="2016-10" db="EMBL/GenBank/DDBJ databases">
        <authorList>
            <person name="de Groot N.N."/>
        </authorList>
    </citation>
    <scope>NUCLEOTIDE SEQUENCE [LARGE SCALE GENOMIC DNA]</scope>
    <source>
        <strain evidence="1 2">DSM 19938</strain>
    </source>
</reference>
<dbReference type="InterPro" id="IPR010982">
    <property type="entry name" value="Lambda_DNA-bd_dom_sf"/>
</dbReference>
<keyword evidence="2" id="KW-1185">Reference proteome</keyword>
<dbReference type="OrthoDB" id="1493507at2"/>
<accession>A0A1H7AU59</accession>
<dbReference type="SUPFAM" id="SSF47413">
    <property type="entry name" value="lambda repressor-like DNA-binding domains"/>
    <property type="match status" value="1"/>
</dbReference>
<gene>
    <name evidence="1" type="ORF">SAMN04487995_5900</name>
</gene>
<dbReference type="AlphaFoldDB" id="A0A1H7AU59"/>